<feature type="domain" description="Gfo/Idh/MocA-like oxidoreductase N-terminal" evidence="2">
    <location>
        <begin position="5"/>
        <end position="126"/>
    </location>
</feature>
<dbReference type="SUPFAM" id="SSF51735">
    <property type="entry name" value="NAD(P)-binding Rossmann-fold domains"/>
    <property type="match status" value="1"/>
</dbReference>
<dbReference type="InterPro" id="IPR055170">
    <property type="entry name" value="GFO_IDH_MocA-like_dom"/>
</dbReference>
<proteinExistence type="predicted"/>
<dbReference type="InterPro" id="IPR000683">
    <property type="entry name" value="Gfo/Idh/MocA-like_OxRdtase_N"/>
</dbReference>
<comment type="caution">
    <text evidence="4">The sequence shown here is derived from an EMBL/GenBank/DDBJ whole genome shotgun (WGS) entry which is preliminary data.</text>
</comment>
<keyword evidence="5" id="KW-1185">Reference proteome</keyword>
<gene>
    <name evidence="4" type="ORF">JOF56_007831</name>
</gene>
<dbReference type="Pfam" id="PF01408">
    <property type="entry name" value="GFO_IDH_MocA"/>
    <property type="match status" value="1"/>
</dbReference>
<protein>
    <submittedName>
        <fullName evidence="4">Dehydrogenase</fullName>
    </submittedName>
</protein>
<dbReference type="Proteomes" id="UP001519332">
    <property type="component" value="Unassembled WGS sequence"/>
</dbReference>
<sequence length="372" mass="40100">MTPPKVVVFGTSGYAGVHLRRARAMHDTAEIRFVGACDVREPAPDARTVLPDDAVLTDNAQDLFDRTAPDIAVVATPPHTHLPVALTAIAAGCHVLLEKPPVQDLDSFQQLATKAQRAGVRCQVGFQSFGSAALHALRAAIATSAIGRLTGVGTAGAWVRRDAYYTRNPWAGRRTLDGKSVVDGSLTNPFAHAIATAILVAGKAEVLPATIETELYHVRPIEADDTACARIVFANGIKIVAAATLCAEQQVDPYVVLHGTRGKARWWYRSDVLEVNGERVPVGQPIDLLRNLARHVRDKTPLVAPLSQTRAFTAFVQAVRDHPGPQPIPPGWVDTMDEGPQRRHTVHGIDKFVESAAETMSLFSELGVPWAI</sequence>
<dbReference type="PANTHER" id="PTHR43818">
    <property type="entry name" value="BCDNA.GH03377"/>
    <property type="match status" value="1"/>
</dbReference>
<dbReference type="InterPro" id="IPR050463">
    <property type="entry name" value="Gfo/Idh/MocA_oxidrdct_glycsds"/>
</dbReference>
<accession>A0ABS4TU20</accession>
<evidence type="ECO:0000313" key="4">
    <source>
        <dbReference type="EMBL" id="MBP2327446.1"/>
    </source>
</evidence>
<dbReference type="SUPFAM" id="SSF55347">
    <property type="entry name" value="Glyceraldehyde-3-phosphate dehydrogenase-like, C-terminal domain"/>
    <property type="match status" value="1"/>
</dbReference>
<dbReference type="Pfam" id="PF22725">
    <property type="entry name" value="GFO_IDH_MocA_C3"/>
    <property type="match status" value="1"/>
</dbReference>
<feature type="domain" description="GFO/IDH/MocA-like oxidoreductase" evidence="3">
    <location>
        <begin position="136"/>
        <end position="264"/>
    </location>
</feature>
<evidence type="ECO:0000313" key="5">
    <source>
        <dbReference type="Proteomes" id="UP001519332"/>
    </source>
</evidence>
<organism evidence="4 5">
    <name type="scientific">Kibdelosporangium banguiense</name>
    <dbReference type="NCBI Taxonomy" id="1365924"/>
    <lineage>
        <taxon>Bacteria</taxon>
        <taxon>Bacillati</taxon>
        <taxon>Actinomycetota</taxon>
        <taxon>Actinomycetes</taxon>
        <taxon>Pseudonocardiales</taxon>
        <taxon>Pseudonocardiaceae</taxon>
        <taxon>Kibdelosporangium</taxon>
    </lineage>
</organism>
<dbReference type="RefSeq" id="WP_209644389.1">
    <property type="nucleotide sequence ID" value="NZ_JAGINW010000001.1"/>
</dbReference>
<dbReference type="PANTHER" id="PTHR43818:SF11">
    <property type="entry name" value="BCDNA.GH03377"/>
    <property type="match status" value="1"/>
</dbReference>
<reference evidence="4 5" key="1">
    <citation type="submission" date="2021-03" db="EMBL/GenBank/DDBJ databases">
        <title>Sequencing the genomes of 1000 actinobacteria strains.</title>
        <authorList>
            <person name="Klenk H.-P."/>
        </authorList>
    </citation>
    <scope>NUCLEOTIDE SEQUENCE [LARGE SCALE GENOMIC DNA]</scope>
    <source>
        <strain evidence="4 5">DSM 46670</strain>
    </source>
</reference>
<dbReference type="Gene3D" id="3.40.50.720">
    <property type="entry name" value="NAD(P)-binding Rossmann-like Domain"/>
    <property type="match status" value="1"/>
</dbReference>
<name>A0ABS4TU20_9PSEU</name>
<dbReference type="InterPro" id="IPR036291">
    <property type="entry name" value="NAD(P)-bd_dom_sf"/>
</dbReference>
<evidence type="ECO:0000259" key="3">
    <source>
        <dbReference type="Pfam" id="PF22725"/>
    </source>
</evidence>
<dbReference type="EMBL" id="JAGINW010000001">
    <property type="protein sequence ID" value="MBP2327446.1"/>
    <property type="molecule type" value="Genomic_DNA"/>
</dbReference>
<keyword evidence="1" id="KW-0560">Oxidoreductase</keyword>
<evidence type="ECO:0000256" key="1">
    <source>
        <dbReference type="ARBA" id="ARBA00023002"/>
    </source>
</evidence>
<dbReference type="Gene3D" id="3.30.360.10">
    <property type="entry name" value="Dihydrodipicolinate Reductase, domain 2"/>
    <property type="match status" value="1"/>
</dbReference>
<evidence type="ECO:0000259" key="2">
    <source>
        <dbReference type="Pfam" id="PF01408"/>
    </source>
</evidence>